<dbReference type="HOGENOM" id="CLU_032935_2_1_1"/>
<reference evidence="3" key="2">
    <citation type="submission" date="2015-01" db="EMBL/GenBank/DDBJ databases">
        <title>Evolutionary Origins and Diversification of the Mycorrhizal Mutualists.</title>
        <authorList>
            <consortium name="DOE Joint Genome Institute"/>
            <consortium name="Mycorrhizal Genomics Consortium"/>
            <person name="Kohler A."/>
            <person name="Kuo A."/>
            <person name="Nagy L.G."/>
            <person name="Floudas D."/>
            <person name="Copeland A."/>
            <person name="Barry K.W."/>
            <person name="Cichocki N."/>
            <person name="Veneault-Fourrey C."/>
            <person name="LaButti K."/>
            <person name="Lindquist E.A."/>
            <person name="Lipzen A."/>
            <person name="Lundell T."/>
            <person name="Morin E."/>
            <person name="Murat C."/>
            <person name="Riley R."/>
            <person name="Ohm R."/>
            <person name="Sun H."/>
            <person name="Tunlid A."/>
            <person name="Henrissat B."/>
            <person name="Grigoriev I.V."/>
            <person name="Hibbett D.S."/>
            <person name="Martin F."/>
        </authorList>
    </citation>
    <scope>NUCLEOTIDE SEQUENCE [LARGE SCALE GENOMIC DNA]</scope>
    <source>
        <strain evidence="3">MAFF 305830</strain>
    </source>
</reference>
<dbReference type="Pfam" id="PF12937">
    <property type="entry name" value="F-box-like"/>
    <property type="match status" value="1"/>
</dbReference>
<dbReference type="EMBL" id="KN824299">
    <property type="protein sequence ID" value="KIM27366.1"/>
    <property type="molecule type" value="Genomic_DNA"/>
</dbReference>
<gene>
    <name evidence="2" type="ORF">M408DRAFT_24593</name>
</gene>
<dbReference type="InterPro" id="IPR036047">
    <property type="entry name" value="F-box-like_dom_sf"/>
</dbReference>
<organism evidence="2 3">
    <name type="scientific">Serendipita vermifera MAFF 305830</name>
    <dbReference type="NCBI Taxonomy" id="933852"/>
    <lineage>
        <taxon>Eukaryota</taxon>
        <taxon>Fungi</taxon>
        <taxon>Dikarya</taxon>
        <taxon>Basidiomycota</taxon>
        <taxon>Agaricomycotina</taxon>
        <taxon>Agaricomycetes</taxon>
        <taxon>Sebacinales</taxon>
        <taxon>Serendipitaceae</taxon>
        <taxon>Serendipita</taxon>
    </lineage>
</organism>
<feature type="domain" description="F-box" evidence="1">
    <location>
        <begin position="27"/>
        <end position="74"/>
    </location>
</feature>
<dbReference type="InterPro" id="IPR001810">
    <property type="entry name" value="F-box_dom"/>
</dbReference>
<dbReference type="SUPFAM" id="SSF81383">
    <property type="entry name" value="F-box domain"/>
    <property type="match status" value="1"/>
</dbReference>
<proteinExistence type="predicted"/>
<evidence type="ECO:0000313" key="2">
    <source>
        <dbReference type="EMBL" id="KIM27366.1"/>
    </source>
</evidence>
<name>A0A0C3B7A8_SERVB</name>
<evidence type="ECO:0000313" key="3">
    <source>
        <dbReference type="Proteomes" id="UP000054097"/>
    </source>
</evidence>
<dbReference type="Gene3D" id="1.20.1280.50">
    <property type="match status" value="1"/>
</dbReference>
<dbReference type="Gene3D" id="3.80.10.10">
    <property type="entry name" value="Ribonuclease Inhibitor"/>
    <property type="match status" value="1"/>
</dbReference>
<dbReference type="InterPro" id="IPR032675">
    <property type="entry name" value="LRR_dom_sf"/>
</dbReference>
<sequence>MERLPPNNDNDATHLSLDRHPIQGCSDEILQLIFEGITFSAVRPFSTAVSLSHVCRRWRSLALSTPSLWRTVMFKIQIPLQDLTPMIEAFATRIKYVPAEVFIDIEAFWEPKETIKSALAAIPFEKIYKISAISHLNIQIVADSLDKVLFSDVFDPIIYQRVDTFTLDLTIDRILSFNPFLENVPRVENLCLTEGRIGTSISPKFYTAGQKVTQLQLDNVQEVPLMALLRMTPILKTLTILRCELNAEENADVCTLPHLTSIHIGSYGFMWNKIRCPALTHLNTPSEHNRLEKDCFWTFLSSTPTITNVCAYAFHGPEYLRRLLGSCPQLLSLEASQSSQPMQTLTNGADSPGEALCPNLRKLVIKIDRGQYVTEEVNFFLQARCFPEQDSQSVIGPRVKHSLKDFEIHISGRAVHDANTSLLERHFTLTERRPASGWFKYQLTSK</sequence>
<dbReference type="AlphaFoldDB" id="A0A0C3B7A8"/>
<accession>A0A0C3B7A8</accession>
<dbReference type="OrthoDB" id="3268074at2759"/>
<dbReference type="Proteomes" id="UP000054097">
    <property type="component" value="Unassembled WGS sequence"/>
</dbReference>
<dbReference type="SUPFAM" id="SSF52047">
    <property type="entry name" value="RNI-like"/>
    <property type="match status" value="1"/>
</dbReference>
<reference evidence="2 3" key="1">
    <citation type="submission" date="2014-04" db="EMBL/GenBank/DDBJ databases">
        <authorList>
            <consortium name="DOE Joint Genome Institute"/>
            <person name="Kuo A."/>
            <person name="Zuccaro A."/>
            <person name="Kohler A."/>
            <person name="Nagy L.G."/>
            <person name="Floudas D."/>
            <person name="Copeland A."/>
            <person name="Barry K.W."/>
            <person name="Cichocki N."/>
            <person name="Veneault-Fourrey C."/>
            <person name="LaButti K."/>
            <person name="Lindquist E.A."/>
            <person name="Lipzen A."/>
            <person name="Lundell T."/>
            <person name="Morin E."/>
            <person name="Murat C."/>
            <person name="Sun H."/>
            <person name="Tunlid A."/>
            <person name="Henrissat B."/>
            <person name="Grigoriev I.V."/>
            <person name="Hibbett D.S."/>
            <person name="Martin F."/>
            <person name="Nordberg H.P."/>
            <person name="Cantor M.N."/>
            <person name="Hua S.X."/>
        </authorList>
    </citation>
    <scope>NUCLEOTIDE SEQUENCE [LARGE SCALE GENOMIC DNA]</scope>
    <source>
        <strain evidence="2 3">MAFF 305830</strain>
    </source>
</reference>
<keyword evidence="3" id="KW-1185">Reference proteome</keyword>
<protein>
    <recommendedName>
        <fullName evidence="1">F-box domain-containing protein</fullName>
    </recommendedName>
</protein>
<evidence type="ECO:0000259" key="1">
    <source>
        <dbReference type="Pfam" id="PF12937"/>
    </source>
</evidence>